<evidence type="ECO:0000256" key="1">
    <source>
        <dbReference type="SAM" id="MobiDB-lite"/>
    </source>
</evidence>
<dbReference type="Proteomes" id="UP000306102">
    <property type="component" value="Unassembled WGS sequence"/>
</dbReference>
<organism evidence="2 3">
    <name type="scientific">Camellia sinensis var. sinensis</name>
    <name type="common">China tea</name>
    <dbReference type="NCBI Taxonomy" id="542762"/>
    <lineage>
        <taxon>Eukaryota</taxon>
        <taxon>Viridiplantae</taxon>
        <taxon>Streptophyta</taxon>
        <taxon>Embryophyta</taxon>
        <taxon>Tracheophyta</taxon>
        <taxon>Spermatophyta</taxon>
        <taxon>Magnoliopsida</taxon>
        <taxon>eudicotyledons</taxon>
        <taxon>Gunneridae</taxon>
        <taxon>Pentapetalae</taxon>
        <taxon>asterids</taxon>
        <taxon>Ericales</taxon>
        <taxon>Theaceae</taxon>
        <taxon>Camellia</taxon>
    </lineage>
</organism>
<proteinExistence type="predicted"/>
<reference evidence="2 3" key="1">
    <citation type="journal article" date="2018" name="Proc. Natl. Acad. Sci. U.S.A.">
        <title>Draft genome sequence of Camellia sinensis var. sinensis provides insights into the evolution of the tea genome and tea quality.</title>
        <authorList>
            <person name="Wei C."/>
            <person name="Yang H."/>
            <person name="Wang S."/>
            <person name="Zhao J."/>
            <person name="Liu C."/>
            <person name="Gao L."/>
            <person name="Xia E."/>
            <person name="Lu Y."/>
            <person name="Tai Y."/>
            <person name="She G."/>
            <person name="Sun J."/>
            <person name="Cao H."/>
            <person name="Tong W."/>
            <person name="Gao Q."/>
            <person name="Li Y."/>
            <person name="Deng W."/>
            <person name="Jiang X."/>
            <person name="Wang W."/>
            <person name="Chen Q."/>
            <person name="Zhang S."/>
            <person name="Li H."/>
            <person name="Wu J."/>
            <person name="Wang P."/>
            <person name="Li P."/>
            <person name="Shi C."/>
            <person name="Zheng F."/>
            <person name="Jian J."/>
            <person name="Huang B."/>
            <person name="Shan D."/>
            <person name="Shi M."/>
            <person name="Fang C."/>
            <person name="Yue Y."/>
            <person name="Li F."/>
            <person name="Li D."/>
            <person name="Wei S."/>
            <person name="Han B."/>
            <person name="Jiang C."/>
            <person name="Yin Y."/>
            <person name="Xia T."/>
            <person name="Zhang Z."/>
            <person name="Bennetzen J.L."/>
            <person name="Zhao S."/>
            <person name="Wan X."/>
        </authorList>
    </citation>
    <scope>NUCLEOTIDE SEQUENCE [LARGE SCALE GENOMIC DNA]</scope>
    <source>
        <strain evidence="3">cv. Shuchazao</strain>
        <tissue evidence="2">Leaf</tissue>
    </source>
</reference>
<gene>
    <name evidence="2" type="ORF">TEA_022555</name>
</gene>
<dbReference type="EMBL" id="SDRB02000928">
    <property type="protein sequence ID" value="THG22243.1"/>
    <property type="molecule type" value="Genomic_DNA"/>
</dbReference>
<protein>
    <submittedName>
        <fullName evidence="2">Uncharacterized protein</fullName>
    </submittedName>
</protein>
<accession>A0A4S4EYS1</accession>
<comment type="caution">
    <text evidence="2">The sequence shown here is derived from an EMBL/GenBank/DDBJ whole genome shotgun (WGS) entry which is preliminary data.</text>
</comment>
<feature type="region of interest" description="Disordered" evidence="1">
    <location>
        <begin position="1"/>
        <end position="28"/>
    </location>
</feature>
<dbReference type="AlphaFoldDB" id="A0A4S4EYS1"/>
<keyword evidence="3" id="KW-1185">Reference proteome</keyword>
<sequence>MAGEEAKNSSAKATNKGKKKEVKKETGLGLSAKKDDNFGEWYSEHGFSKNGAVLVPGTYRVLVRVPVRLHAYRIRQTVSRYVWENWYGLGTPGYGRTQLFRTRKRRNREERREERSTWFEALTAPTTCD</sequence>
<evidence type="ECO:0000313" key="3">
    <source>
        <dbReference type="Proteomes" id="UP000306102"/>
    </source>
</evidence>
<name>A0A4S4EYS1_CAMSN</name>
<dbReference type="STRING" id="542762.A0A4S4EYS1"/>
<evidence type="ECO:0000313" key="2">
    <source>
        <dbReference type="EMBL" id="THG22243.1"/>
    </source>
</evidence>